<organism evidence="4 5">
    <name type="scientific">Dichomitus squalens</name>
    <dbReference type="NCBI Taxonomy" id="114155"/>
    <lineage>
        <taxon>Eukaryota</taxon>
        <taxon>Fungi</taxon>
        <taxon>Dikarya</taxon>
        <taxon>Basidiomycota</taxon>
        <taxon>Agaricomycotina</taxon>
        <taxon>Agaricomycetes</taxon>
        <taxon>Polyporales</taxon>
        <taxon>Polyporaceae</taxon>
        <taxon>Dichomitus</taxon>
    </lineage>
</organism>
<keyword evidence="2" id="KW-0472">Membrane</keyword>
<accession>A0A4Q9NAH1</accession>
<reference evidence="4 5" key="1">
    <citation type="submission" date="2019-01" db="EMBL/GenBank/DDBJ databases">
        <title>Draft genome sequences of three monokaryotic isolates of the white-rot basidiomycete fungus Dichomitus squalens.</title>
        <authorList>
            <consortium name="DOE Joint Genome Institute"/>
            <person name="Lopez S.C."/>
            <person name="Andreopoulos B."/>
            <person name="Pangilinan J."/>
            <person name="Lipzen A."/>
            <person name="Riley R."/>
            <person name="Ahrendt S."/>
            <person name="Ng V."/>
            <person name="Barry K."/>
            <person name="Daum C."/>
            <person name="Grigoriev I.V."/>
            <person name="Hilden K.S."/>
            <person name="Makela M.R."/>
            <person name="de Vries R.P."/>
        </authorList>
    </citation>
    <scope>NUCLEOTIDE SEQUENCE [LARGE SCALE GENOMIC DNA]</scope>
    <source>
        <strain evidence="4 5">CBS 464.89</strain>
    </source>
</reference>
<keyword evidence="2" id="KW-0812">Transmembrane</keyword>
<evidence type="ECO:0000313" key="5">
    <source>
        <dbReference type="Proteomes" id="UP000292082"/>
    </source>
</evidence>
<name>A0A4Q9NAH1_9APHY</name>
<feature type="compositionally biased region" description="Basic and acidic residues" evidence="1">
    <location>
        <begin position="706"/>
        <end position="719"/>
    </location>
</feature>
<protein>
    <recommendedName>
        <fullName evidence="3">DUF6535 domain-containing protein</fullName>
    </recommendedName>
</protein>
<dbReference type="EMBL" id="ML145129">
    <property type="protein sequence ID" value="TBU58042.1"/>
    <property type="molecule type" value="Genomic_DNA"/>
</dbReference>
<dbReference type="InterPro" id="IPR045338">
    <property type="entry name" value="DUF6535"/>
</dbReference>
<evidence type="ECO:0000256" key="2">
    <source>
        <dbReference type="SAM" id="Phobius"/>
    </source>
</evidence>
<feature type="region of interest" description="Disordered" evidence="1">
    <location>
        <begin position="704"/>
        <end position="731"/>
    </location>
</feature>
<gene>
    <name evidence="4" type="ORF">BD310DRAFT_879581</name>
</gene>
<feature type="region of interest" description="Disordered" evidence="1">
    <location>
        <begin position="1"/>
        <end position="56"/>
    </location>
</feature>
<dbReference type="AlphaFoldDB" id="A0A4Q9NAH1"/>
<keyword evidence="5" id="KW-1185">Reference proteome</keyword>
<feature type="transmembrane region" description="Helical" evidence="2">
    <location>
        <begin position="107"/>
        <end position="129"/>
    </location>
</feature>
<feature type="transmembrane region" description="Helical" evidence="2">
    <location>
        <begin position="272"/>
        <end position="297"/>
    </location>
</feature>
<dbReference type="Pfam" id="PF20153">
    <property type="entry name" value="DUF6535"/>
    <property type="match status" value="1"/>
</dbReference>
<dbReference type="Proteomes" id="UP000292082">
    <property type="component" value="Unassembled WGS sequence"/>
</dbReference>
<feature type="transmembrane region" description="Helical" evidence="2">
    <location>
        <begin position="180"/>
        <end position="205"/>
    </location>
</feature>
<evidence type="ECO:0000259" key="3">
    <source>
        <dbReference type="Pfam" id="PF20153"/>
    </source>
</evidence>
<evidence type="ECO:0000256" key="1">
    <source>
        <dbReference type="SAM" id="MobiDB-lite"/>
    </source>
</evidence>
<proteinExistence type="predicted"/>
<evidence type="ECO:0000313" key="4">
    <source>
        <dbReference type="EMBL" id="TBU58042.1"/>
    </source>
</evidence>
<sequence length="731" mass="82068">MASTSDDIELQHTEPASQPAIELGQTPDDSSATEPQGGIPEANTEDGGVRGSSSLPWKIPSIEELRKEFRETYTQAEKDRALEKTAEVIKQYSDEMVKRWKEEIDTLLVYAGLFSAILTAFNVQSYLLLQPSTPDPTLAVLQQISLQLNSFSVNPPGALVNSTHPVTPFAPIPMAPVETWAVWLNSLWFSALICSLASASIGILVKQWLHEYEAGISGTSVEIARLRQYRLNHLAKWRVAEIIAILPVLLQVSLVLFLAGLLVLLWHLHATVAIIVSALIGVLLLFVVVTTVMPIFWRGCCYLTPLTYALFRVVKPIKFLVSSLRKGPLIKALYDHCQYLSNLERLPTFIRSWCRRLRDWALRQSWTRVTGPTWRGREQIAVQFWPDSKLKLDVDMIVQAYSTTIDVNHLSDTAGAILVDKDADAVIGCLDRVAVINEQHFGFKHLPMRSADFWTGVLIHAPGKEVFDTLTNTLFMSNERYRDNMSVGHYHRLLLALAATVANPDAGSDAHTASLRLFNILFTFNPTILEVMPWKVVRHVAAATEMWLPQLLYPSDDGPASYLNWSTILDSLSILVRCCSAPVPSWTWSQEETKAFTECIMDFFRKLSLSIPTARRLWSLWNARKLLAILDLVLTYLSEFEDARRWAPRDLLEAVAESVAYVEASRAFESYLDLEDSDEDDVLEGLKKVKHNLEKCRSLELGVGSDEERIQDPLPDLKPDTGAMSVHSAGE</sequence>
<keyword evidence="2" id="KW-1133">Transmembrane helix</keyword>
<feature type="transmembrane region" description="Helical" evidence="2">
    <location>
        <begin position="239"/>
        <end position="266"/>
    </location>
</feature>
<feature type="domain" description="DUF6535" evidence="3">
    <location>
        <begin position="86"/>
        <end position="267"/>
    </location>
</feature>